<accession>A0ABT1JQM0</accession>
<dbReference type="Pfam" id="PF16868">
    <property type="entry name" value="NMT1_3"/>
    <property type="match status" value="1"/>
</dbReference>
<organism evidence="1 2">
    <name type="scientific">Actinoalloteichus caeruleus DSM 43889</name>
    <dbReference type="NCBI Taxonomy" id="1120930"/>
    <lineage>
        <taxon>Bacteria</taxon>
        <taxon>Bacillati</taxon>
        <taxon>Actinomycetota</taxon>
        <taxon>Actinomycetes</taxon>
        <taxon>Pseudonocardiales</taxon>
        <taxon>Pseudonocardiaceae</taxon>
        <taxon>Actinoalloteichus</taxon>
        <taxon>Actinoalloteichus cyanogriseus</taxon>
    </lineage>
</organism>
<evidence type="ECO:0008006" key="3">
    <source>
        <dbReference type="Google" id="ProtNLM"/>
    </source>
</evidence>
<dbReference type="Gene3D" id="3.40.190.10">
    <property type="entry name" value="Periplasmic binding protein-like II"/>
    <property type="match status" value="2"/>
</dbReference>
<sequence length="267" mass="27856">MFREIGGALVEALDQRMPDTDVEALPSSASVDNLSLLSSDDAQLALCSLDAVVGAEGRPADSVSAIGRLYDSFLQLAVLNGSPVRNLSDLAGLRVSIGASGSGTEFIVTRLLDLTGVEVEKLPLPQAMSAASLAGGEIDAAFTLTGIPTPALTTLAGVAPFRLVPLDEEADRMADAHRGAYIPATVPATTYHRVPPCPTVAVPNVLLVRNDVADQVATLVTEVVFTESGRIAANRPEAARINVRTGIATGPVPLHPGARDWFEDAKR</sequence>
<protein>
    <recommendedName>
        <fullName evidence="3">TRAP transporter solute receptor, TAXI family</fullName>
    </recommendedName>
</protein>
<gene>
    <name evidence="1" type="ORF">G443_004819</name>
</gene>
<dbReference type="Proteomes" id="UP000791080">
    <property type="component" value="Unassembled WGS sequence"/>
</dbReference>
<dbReference type="PANTHER" id="PTHR42941:SF1">
    <property type="entry name" value="SLL1037 PROTEIN"/>
    <property type="match status" value="1"/>
</dbReference>
<dbReference type="InterPro" id="IPR011852">
    <property type="entry name" value="TRAP_TAXI"/>
</dbReference>
<name>A0ABT1JQM0_ACTCY</name>
<dbReference type="SUPFAM" id="SSF53850">
    <property type="entry name" value="Periplasmic binding protein-like II"/>
    <property type="match status" value="1"/>
</dbReference>
<comment type="caution">
    <text evidence="1">The sequence shown here is derived from an EMBL/GenBank/DDBJ whole genome shotgun (WGS) entry which is preliminary data.</text>
</comment>
<evidence type="ECO:0000313" key="2">
    <source>
        <dbReference type="Proteomes" id="UP000791080"/>
    </source>
</evidence>
<dbReference type="EMBL" id="AUBJ02000001">
    <property type="protein sequence ID" value="MCP2334549.1"/>
    <property type="molecule type" value="Genomic_DNA"/>
</dbReference>
<reference evidence="1 2" key="1">
    <citation type="submission" date="2022-06" db="EMBL/GenBank/DDBJ databases">
        <title>Genomic Encyclopedia of Type Strains, Phase I: the one thousand microbial genomes (KMG-I) project.</title>
        <authorList>
            <person name="Kyrpides N."/>
        </authorList>
    </citation>
    <scope>NUCLEOTIDE SEQUENCE [LARGE SCALE GENOMIC DNA]</scope>
    <source>
        <strain evidence="1 2">DSM 43889</strain>
    </source>
</reference>
<dbReference type="PANTHER" id="PTHR42941">
    <property type="entry name" value="SLL1037 PROTEIN"/>
    <property type="match status" value="1"/>
</dbReference>
<evidence type="ECO:0000313" key="1">
    <source>
        <dbReference type="EMBL" id="MCP2334549.1"/>
    </source>
</evidence>
<keyword evidence="2" id="KW-1185">Reference proteome</keyword>
<proteinExistence type="predicted"/>
<dbReference type="NCBIfam" id="TIGR02122">
    <property type="entry name" value="TRAP_TAXI"/>
    <property type="match status" value="1"/>
</dbReference>